<comment type="caution">
    <text evidence="8">The sequence shown here is derived from an EMBL/GenBank/DDBJ whole genome shotgun (WGS) entry which is preliminary data.</text>
</comment>
<feature type="domain" description="EamA" evidence="7">
    <location>
        <begin position="18"/>
        <end position="151"/>
    </location>
</feature>
<sequence length="308" mass="32892">MTTASSAPLGRSREQQIAQILLFVTPAMFATNMLLARYTADFIPPVALAVWRWLGVCVLLLPFCGAELWRQRRAVLRDAPKLLVLGGLGMGICGALVYAAGKTTTATNIGLIYAVSPVIIILLTRAMFGERLSRRQLAGTALALGGTLLIVAKGHLETLLTLRFVPGDLMILVAATAWALYSVLLKRWPGNLSINGRLAAISFAGVIVLLPFLGWEMAHVGTATPDARTLAIIATLILVPGVGAYATHGYITRHLGPSKGGLILYLAPVYTSLLAWLLLGEQVAAYHWIGAALVLSGLYIATTRTRKA</sequence>
<feature type="transmembrane region" description="Helical" evidence="6">
    <location>
        <begin position="227"/>
        <end position="250"/>
    </location>
</feature>
<dbReference type="RefSeq" id="WP_379727498.1">
    <property type="nucleotide sequence ID" value="NZ_JBHRYJ010000002.1"/>
</dbReference>
<comment type="subcellular location">
    <subcellularLocation>
        <location evidence="1">Cell membrane</location>
        <topology evidence="1">Multi-pass membrane protein</topology>
    </subcellularLocation>
</comment>
<evidence type="ECO:0000256" key="4">
    <source>
        <dbReference type="ARBA" id="ARBA00022989"/>
    </source>
</evidence>
<keyword evidence="4 6" id="KW-1133">Transmembrane helix</keyword>
<keyword evidence="9" id="KW-1185">Reference proteome</keyword>
<evidence type="ECO:0000256" key="1">
    <source>
        <dbReference type="ARBA" id="ARBA00004651"/>
    </source>
</evidence>
<evidence type="ECO:0000259" key="7">
    <source>
        <dbReference type="Pfam" id="PF00892"/>
    </source>
</evidence>
<dbReference type="SUPFAM" id="SSF103481">
    <property type="entry name" value="Multidrug resistance efflux transporter EmrE"/>
    <property type="match status" value="2"/>
</dbReference>
<dbReference type="PANTHER" id="PTHR42920">
    <property type="entry name" value="OS03G0707200 PROTEIN-RELATED"/>
    <property type="match status" value="1"/>
</dbReference>
<feature type="transmembrane region" description="Helical" evidence="6">
    <location>
        <begin position="164"/>
        <end position="184"/>
    </location>
</feature>
<evidence type="ECO:0000313" key="8">
    <source>
        <dbReference type="EMBL" id="MFC3676588.1"/>
    </source>
</evidence>
<organism evidence="8 9">
    <name type="scientific">Ferrovibrio xuzhouensis</name>
    <dbReference type="NCBI Taxonomy" id="1576914"/>
    <lineage>
        <taxon>Bacteria</taxon>
        <taxon>Pseudomonadati</taxon>
        <taxon>Pseudomonadota</taxon>
        <taxon>Alphaproteobacteria</taxon>
        <taxon>Rhodospirillales</taxon>
        <taxon>Rhodospirillaceae</taxon>
        <taxon>Ferrovibrio</taxon>
    </lineage>
</organism>
<accession>A0ABV7VKD1</accession>
<feature type="domain" description="EamA" evidence="7">
    <location>
        <begin position="166"/>
        <end position="302"/>
    </location>
</feature>
<keyword evidence="3 6" id="KW-0812">Transmembrane</keyword>
<dbReference type="InterPro" id="IPR051258">
    <property type="entry name" value="Diverse_Substrate_Transporter"/>
</dbReference>
<keyword evidence="5 6" id="KW-0472">Membrane</keyword>
<evidence type="ECO:0000256" key="6">
    <source>
        <dbReference type="SAM" id="Phobius"/>
    </source>
</evidence>
<feature type="transmembrane region" description="Helical" evidence="6">
    <location>
        <begin position="196"/>
        <end position="215"/>
    </location>
</feature>
<evidence type="ECO:0000313" key="9">
    <source>
        <dbReference type="Proteomes" id="UP001595711"/>
    </source>
</evidence>
<name>A0ABV7VKD1_9PROT</name>
<dbReference type="Pfam" id="PF00892">
    <property type="entry name" value="EamA"/>
    <property type="match status" value="2"/>
</dbReference>
<reference evidence="9" key="1">
    <citation type="journal article" date="2019" name="Int. J. Syst. Evol. Microbiol.">
        <title>The Global Catalogue of Microorganisms (GCM) 10K type strain sequencing project: providing services to taxonomists for standard genome sequencing and annotation.</title>
        <authorList>
            <consortium name="The Broad Institute Genomics Platform"/>
            <consortium name="The Broad Institute Genome Sequencing Center for Infectious Disease"/>
            <person name="Wu L."/>
            <person name="Ma J."/>
        </authorList>
    </citation>
    <scope>NUCLEOTIDE SEQUENCE [LARGE SCALE GENOMIC DNA]</scope>
    <source>
        <strain evidence="9">KCTC 42182</strain>
    </source>
</reference>
<keyword evidence="2" id="KW-1003">Cell membrane</keyword>
<feature type="transmembrane region" description="Helical" evidence="6">
    <location>
        <begin position="262"/>
        <end position="279"/>
    </location>
</feature>
<proteinExistence type="predicted"/>
<protein>
    <submittedName>
        <fullName evidence="8">DMT family transporter</fullName>
    </submittedName>
</protein>
<dbReference type="InterPro" id="IPR000620">
    <property type="entry name" value="EamA_dom"/>
</dbReference>
<dbReference type="InterPro" id="IPR037185">
    <property type="entry name" value="EmrE-like"/>
</dbReference>
<dbReference type="Proteomes" id="UP001595711">
    <property type="component" value="Unassembled WGS sequence"/>
</dbReference>
<dbReference type="EMBL" id="JBHRYJ010000002">
    <property type="protein sequence ID" value="MFC3676588.1"/>
    <property type="molecule type" value="Genomic_DNA"/>
</dbReference>
<gene>
    <name evidence="8" type="ORF">ACFOOQ_13605</name>
</gene>
<dbReference type="PANTHER" id="PTHR42920:SF11">
    <property type="entry name" value="INNER MEMBRANE PROTEIN YTFF"/>
    <property type="match status" value="1"/>
</dbReference>
<evidence type="ECO:0000256" key="3">
    <source>
        <dbReference type="ARBA" id="ARBA00022692"/>
    </source>
</evidence>
<feature type="transmembrane region" description="Helical" evidence="6">
    <location>
        <begin position="82"/>
        <end position="100"/>
    </location>
</feature>
<feature type="transmembrane region" description="Helical" evidence="6">
    <location>
        <begin position="285"/>
        <end position="302"/>
    </location>
</feature>
<feature type="transmembrane region" description="Helical" evidence="6">
    <location>
        <begin position="20"/>
        <end position="38"/>
    </location>
</feature>
<feature type="transmembrane region" description="Helical" evidence="6">
    <location>
        <begin position="136"/>
        <end position="152"/>
    </location>
</feature>
<evidence type="ECO:0000256" key="2">
    <source>
        <dbReference type="ARBA" id="ARBA00022475"/>
    </source>
</evidence>
<feature type="transmembrane region" description="Helical" evidence="6">
    <location>
        <begin position="106"/>
        <end position="124"/>
    </location>
</feature>
<feature type="transmembrane region" description="Helical" evidence="6">
    <location>
        <begin position="50"/>
        <end position="70"/>
    </location>
</feature>
<evidence type="ECO:0000256" key="5">
    <source>
        <dbReference type="ARBA" id="ARBA00023136"/>
    </source>
</evidence>